<dbReference type="InterPro" id="IPR011333">
    <property type="entry name" value="SKP1/BTB/POZ_sf"/>
</dbReference>
<dbReference type="InterPro" id="IPR000210">
    <property type="entry name" value="BTB/POZ_dom"/>
</dbReference>
<feature type="domain" description="BTB" evidence="1">
    <location>
        <begin position="2457"/>
        <end position="2540"/>
    </location>
</feature>
<gene>
    <name evidence="2" type="ORF">D9619_013016</name>
</gene>
<evidence type="ECO:0000259" key="1">
    <source>
        <dbReference type="PROSITE" id="PS50097"/>
    </source>
</evidence>
<dbReference type="GO" id="GO:0030544">
    <property type="term" value="F:Hsp70 protein binding"/>
    <property type="evidence" value="ECO:0007669"/>
    <property type="project" value="TreeGrafter"/>
</dbReference>
<dbReference type="EMBL" id="JAACJJ010000046">
    <property type="protein sequence ID" value="KAF5313831.1"/>
    <property type="molecule type" value="Genomic_DNA"/>
</dbReference>
<dbReference type="InterPro" id="IPR058210">
    <property type="entry name" value="SACS/Nov_dom"/>
</dbReference>
<name>A0A8H5B034_9AGAR</name>
<dbReference type="PANTHER" id="PTHR15600:SF42">
    <property type="entry name" value="SACSIN"/>
    <property type="match status" value="1"/>
</dbReference>
<protein>
    <recommendedName>
        <fullName evidence="1">BTB domain-containing protein</fullName>
    </recommendedName>
</protein>
<dbReference type="InterPro" id="IPR036890">
    <property type="entry name" value="HATPase_C_sf"/>
</dbReference>
<dbReference type="Proteomes" id="UP000567179">
    <property type="component" value="Unassembled WGS sequence"/>
</dbReference>
<accession>A0A8H5B034</accession>
<dbReference type="PROSITE" id="PS50097">
    <property type="entry name" value="BTB"/>
    <property type="match status" value="1"/>
</dbReference>
<dbReference type="Pfam" id="PF00651">
    <property type="entry name" value="BTB"/>
    <property type="match status" value="1"/>
</dbReference>
<dbReference type="InterPro" id="IPR052972">
    <property type="entry name" value="Sacsin_chaperone_reg"/>
</dbReference>
<dbReference type="SUPFAM" id="SSF54695">
    <property type="entry name" value="POZ domain"/>
    <property type="match status" value="1"/>
</dbReference>
<evidence type="ECO:0000313" key="2">
    <source>
        <dbReference type="EMBL" id="KAF5313831.1"/>
    </source>
</evidence>
<dbReference type="Gene3D" id="3.30.565.10">
    <property type="entry name" value="Histidine kinase-like ATPase, C-terminal domain"/>
    <property type="match status" value="1"/>
</dbReference>
<dbReference type="SMART" id="SM00225">
    <property type="entry name" value="BTB"/>
    <property type="match status" value="1"/>
</dbReference>
<evidence type="ECO:0000313" key="3">
    <source>
        <dbReference type="Proteomes" id="UP000567179"/>
    </source>
</evidence>
<sequence length="2622" mass="293902">MEETFAQSATSVGVLRSILDNYPFSVGLFREMLQNSDDAGATTQAFVLDHRNHSTDSLSDTLARAQGPAFLAHNNAKFNESNWRSIQAVYESSKGSDSSKIGKYGVGFRSVFHITDCPQIISGETFAMFDPLKTFTGSVGMKTALSAVSSAQLSPFGWFMDEQAKTFDGTIIRCPLRRVQSQISKNVVTPDTLAQLFKEFIANEAKIALLFLQNVESIVMYDISPEGVSTCMLQLSISRSVPTSLGENSITSTATVTVEEGEANTWRVLLVKHSQDDAAKALSSKDSEDFLKENKLLPHVGIAAPMDGKKCTGRLFTFLPLPLPTGFPVHIHAYFALTQSRQNLRNSQETGLIEGTDDHLLIAWNKLLFERYIPNAWKIFLEVVVKDPTSSSNIFELWPPQQQTGVASGENVYWRSLPTDLFHSVTSSSSAVWPVFRNDPESPIEYRPLDSLITAESYRQDRYLRSLTAAGLKFTCPPRHIIDIVTISAQFRIISPEQAHMALLECTILLRGATKDDIACILEYLLSTKNVLNLVDLPLIHSTGGSLIALSAKETANATTYTMLNSAEFAIFGFCDDHAIALQHLPRSVADVLRSEGPEKINVAELTPTQTVSYLNEYPTKMGLDLSLSQISTEVKNWLSRFWIWLDTHPHKDDLLKQIQPLYLLPSIAGLRKADTPLFISVGEHPKATEPLKLLGAPFLVPSVDERFQRILRSSGLLKSISDIQALLDSLPDPASLSPFPIIPPDQCAFLLKRIANHLSGSLTEDQANRLRSLPLYPVVKQDTAAPVTSPKVVCEWTSLTDASCIYSVYESPFLPTINGTVFVQLNKVAPEMVRHLANASSMPDVALLELVLDHFVEQTLYLQVIALRHISQHSKDIAPRLLDKLRNTPFVIAQDGTAKKPCKLFTPEAPVSRLYVDDVSRQIAVASDLQKLEAQYLTSLKLLQDKLTIDIVNDVISTISLQPLLPESASLSRTLITVMNTSDLVFHDLVVAPEAAWLPTNQGLRGVKECRDRSQPPELFNRVVAVIEENVTVPPSLVKAFKWDQPVPTDVLIQQLELAVQDAGDQLECVLIVLNELGRRELTDSNIESLVAETSNRHWVPTVDRRLSRTADAVFLPPMSGSGFTQIYPVDGRTKVLLQRLGCSDSPSFDEITSKLEQLSRQDPSPRSVLAALSLLRSVRPELNQDMRDRLLIPNTLNALSPYADTFYNDIGDRLDLVPLTDKFVAHPKVDEELSRTLGLRRLGLEYAGLTTVHLDMGETPVVTVRNTLKQYTEKPFATEFLANASDAGATSFSLMCNNFVPEVGGGFLSPTMAKFASCPSLVVHNDATFKDKDFEGICRTGVGGKQQEQDKIGRFGLGALTMFSFTELAVIVSADKVVFLNPSKFHLPLPDRAAVMLSLQYIRDFYPGQLQAIDGLFGFNIKSDQPYHGSIFYLPLREASHLEGLSESVSTTLCLPHSIETMIEGFRELAPSCLFFTQLGLVQGINRDSLGNQQTLWTYTASREPVEVESASRYLAMTIGITSSTNETDSWLIVRTDIPDEDVREDCRMATSNKHFAGLALPIGDESSSIKKPFNFFSTLPLPLSTTLPVHVMGSFVLASDRREIRLDKHGALETTYNQWLLDDVIPALYLFLLERLLEEQVDNSRWWPGPHSESDEKSRLITESFYANHLGSSNRRVVRSSYDESRYLIPREVVLYGDEPDSIKTVLSALEPPYIASLPPRARQSAIEVSHLRVVNPAFLRDEIIKDPTAIHSLDINIINSIVKYLSPIAEDPTFLLGLHILPLADSSFAEFDDREHARDHFYVWRPIRRDSKLNFPPHHFVHPEFKSRDLLRMNMNICLLDAEAMKRLIGEECQRFSLSDSHGISNWIYDFWESWPEYHQLGLDVEHIEDFPLVPTILGTTFVSLRQCRDGSAVLVDTSTEEAESLRACLSRLGLQVVRPDSEPTPHYLVDILCSSAFPLLTFNRLLHALADLPDLSSVYQDIENLDENLQNVFGFWARERIVDTSTYSDTLLNIAQQLPIWPSLGGPGTAPLMLRRASEVYMLPRGISIEAAGRFMNVPVGEYGPLQLLRGPCLRYDQIEQFLETPPVLQPEDLVAYKSFLSAWIPMLHAPYAPRIHVPDGRCHIVSTDTLYSRDLLYRQAFADDAEKFVHPSFADLEPILARHGLNTESDMNMSIFRICAEALNNGQENDLVARAETLFDAYSFHLPVRVAYDESEIWSELDGIPFIPRSMETSRRRPGEDFDAQGELDIPEEITSLPEVVSPMELVREEFEPIAWSQRATFRKQPDLRVLNAHASLGKPTTLQVVLHLLYLSKMSGLTEAQRVALVHDLKETYAYLSRHLSATEDVDALRQIRDEKVFLNADSDDPSTLSMDWQWESADSLVFEIAETEEAYARPVHRFLHPYERLLQLFGVLRVYYPRYVGPAVSHSEVTKLQSVRAEFNRMRQEGILTDVIFVTGQDETSDQEGQGHEVVAHRAFLAASSTHFAEQFKPGFQEGRAASFTDPVHVPMVEHSRACVELVLDFVYTGEYTMAHEAAVEDLLDILRLSGYWDIKDLFQDVQKIIIERRLIHPLTLDKVRDMATLTGAQTLLTSCDDYETRNAEFILRYRRATEENM</sequence>
<dbReference type="SUPFAM" id="SSF55874">
    <property type="entry name" value="ATPase domain of HSP90 chaperone/DNA topoisomerase II/histidine kinase"/>
    <property type="match status" value="2"/>
</dbReference>
<dbReference type="Gene3D" id="3.30.710.10">
    <property type="entry name" value="Potassium Channel Kv1.1, Chain A"/>
    <property type="match status" value="1"/>
</dbReference>
<dbReference type="PANTHER" id="PTHR15600">
    <property type="entry name" value="SACSIN"/>
    <property type="match status" value="1"/>
</dbReference>
<keyword evidence="3" id="KW-1185">Reference proteome</keyword>
<dbReference type="Pfam" id="PF25794">
    <property type="entry name" value="SACS"/>
    <property type="match status" value="2"/>
</dbReference>
<reference evidence="2 3" key="1">
    <citation type="journal article" date="2020" name="ISME J.">
        <title>Uncovering the hidden diversity of litter-decomposition mechanisms in mushroom-forming fungi.</title>
        <authorList>
            <person name="Floudas D."/>
            <person name="Bentzer J."/>
            <person name="Ahren D."/>
            <person name="Johansson T."/>
            <person name="Persson P."/>
            <person name="Tunlid A."/>
        </authorList>
    </citation>
    <scope>NUCLEOTIDE SEQUENCE [LARGE SCALE GENOMIC DNA]</scope>
    <source>
        <strain evidence="2 3">CBS 101986</strain>
    </source>
</reference>
<proteinExistence type="predicted"/>
<organism evidence="2 3">
    <name type="scientific">Psilocybe cf. subviscida</name>
    <dbReference type="NCBI Taxonomy" id="2480587"/>
    <lineage>
        <taxon>Eukaryota</taxon>
        <taxon>Fungi</taxon>
        <taxon>Dikarya</taxon>
        <taxon>Basidiomycota</taxon>
        <taxon>Agaricomycotina</taxon>
        <taxon>Agaricomycetes</taxon>
        <taxon>Agaricomycetidae</taxon>
        <taxon>Agaricales</taxon>
        <taxon>Agaricineae</taxon>
        <taxon>Strophariaceae</taxon>
        <taxon>Psilocybe</taxon>
    </lineage>
</organism>
<dbReference type="CDD" id="cd18186">
    <property type="entry name" value="BTB_POZ_ZBTB_KLHL-like"/>
    <property type="match status" value="1"/>
</dbReference>
<comment type="caution">
    <text evidence="2">The sequence shown here is derived from an EMBL/GenBank/DDBJ whole genome shotgun (WGS) entry which is preliminary data.</text>
</comment>
<dbReference type="NCBIfam" id="NF047352">
    <property type="entry name" value="P_loop_sacsin"/>
    <property type="match status" value="1"/>
</dbReference>
<dbReference type="OrthoDB" id="1262810at2759"/>